<evidence type="ECO:0008006" key="3">
    <source>
        <dbReference type="Google" id="ProtNLM"/>
    </source>
</evidence>
<name>A0A848IVP7_9BACT</name>
<keyword evidence="2" id="KW-1185">Reference proteome</keyword>
<organism evidence="1 2">
    <name type="scientific">Marinigracilibium pacificum</name>
    <dbReference type="NCBI Taxonomy" id="2729599"/>
    <lineage>
        <taxon>Bacteria</taxon>
        <taxon>Pseudomonadati</taxon>
        <taxon>Bacteroidota</taxon>
        <taxon>Cytophagia</taxon>
        <taxon>Cytophagales</taxon>
        <taxon>Flammeovirgaceae</taxon>
        <taxon>Marinigracilibium</taxon>
    </lineage>
</organism>
<dbReference type="Proteomes" id="UP000559010">
    <property type="component" value="Unassembled WGS sequence"/>
</dbReference>
<gene>
    <name evidence="1" type="ORF">HH304_03020</name>
</gene>
<comment type="caution">
    <text evidence="1">The sequence shown here is derived from an EMBL/GenBank/DDBJ whole genome shotgun (WGS) entry which is preliminary data.</text>
</comment>
<evidence type="ECO:0000313" key="1">
    <source>
        <dbReference type="EMBL" id="NMM47355.1"/>
    </source>
</evidence>
<sequence length="392" mass="46211">MFTRFFALIFFVFISFSSFSQYKSGYIITNDGEKINLLIKDEDWLNSPEKIEVKIDQSEKSYSVLDLQEFAIDKTVKYLSREVKIDQSATKTGNLSTLRNPEFIEKRVFIKVLVEGEVNLYSYREPNLIRFYYKNDSLDISPLVYKKFTFKMEIKENNYFRQQLQNLMNDKPEFNFDFNSIDYTQKDLINVFLKYNTLRTIDNSQDTYIHKSKKWKSSLTLRPGYRFTKSSVLNTNGFDEDFHDSHSTRLGLQFNLTAPWRNEKFSLLLEPVFNYYTTNPVNQDRIMSFTYSALELPISFQYNYPISKNSQVYFNTGISFEIHIGTDLLFGVENSLRVNTNPYFICGAGYQINKFQIEGKFAPNKDILSKYRTMKTEIMTAEVIVGYTIFEK</sequence>
<dbReference type="EMBL" id="JABBNU010000002">
    <property type="protein sequence ID" value="NMM47355.1"/>
    <property type="molecule type" value="Genomic_DNA"/>
</dbReference>
<accession>A0A848IVP7</accession>
<dbReference type="RefSeq" id="WP_169677983.1">
    <property type="nucleotide sequence ID" value="NZ_JABBNU010000002.1"/>
</dbReference>
<dbReference type="AlphaFoldDB" id="A0A848IVP7"/>
<protein>
    <recommendedName>
        <fullName evidence="3">Outer membrane protein with beta-barrel domain</fullName>
    </recommendedName>
</protein>
<reference evidence="1 2" key="1">
    <citation type="submission" date="2020-04" db="EMBL/GenBank/DDBJ databases">
        <title>Flammeovirgaceae bacterium KN852 isolated from deep sea.</title>
        <authorList>
            <person name="Zhang D.-C."/>
        </authorList>
    </citation>
    <scope>NUCLEOTIDE SEQUENCE [LARGE SCALE GENOMIC DNA]</scope>
    <source>
        <strain evidence="1 2">KN852</strain>
    </source>
</reference>
<evidence type="ECO:0000313" key="2">
    <source>
        <dbReference type="Proteomes" id="UP000559010"/>
    </source>
</evidence>
<proteinExistence type="predicted"/>